<dbReference type="EMBL" id="RDQH01000327">
    <property type="protein sequence ID" value="RXI08262.1"/>
    <property type="molecule type" value="Genomic_DNA"/>
</dbReference>
<keyword evidence="3" id="KW-1185">Reference proteome</keyword>
<dbReference type="STRING" id="3750.A0A498KRD8"/>
<dbReference type="Proteomes" id="UP000290289">
    <property type="component" value="Chromosome 1"/>
</dbReference>
<gene>
    <name evidence="2" type="ORF">DVH24_022406</name>
</gene>
<accession>A0A498KRD8</accession>
<name>A0A498KRD8_MALDO</name>
<evidence type="ECO:0000313" key="2">
    <source>
        <dbReference type="EMBL" id="RXI08262.1"/>
    </source>
</evidence>
<feature type="compositionally biased region" description="Low complexity" evidence="1">
    <location>
        <begin position="77"/>
        <end position="86"/>
    </location>
</feature>
<sequence length="114" mass="12205">MESSSPPSPRPLDLTLKTPLLSTGGGYFTAAKSFRPLPAFRPVIFFDAFTPADSAAALQHAYETCRFDPPPPPAPTSGSGHINSSSSSVIDFERTFRNGRLDLDLNLPSPLEVA</sequence>
<proteinExistence type="predicted"/>
<dbReference type="AlphaFoldDB" id="A0A498KRD8"/>
<organism evidence="2 3">
    <name type="scientific">Malus domestica</name>
    <name type="common">Apple</name>
    <name type="synonym">Pyrus malus</name>
    <dbReference type="NCBI Taxonomy" id="3750"/>
    <lineage>
        <taxon>Eukaryota</taxon>
        <taxon>Viridiplantae</taxon>
        <taxon>Streptophyta</taxon>
        <taxon>Embryophyta</taxon>
        <taxon>Tracheophyta</taxon>
        <taxon>Spermatophyta</taxon>
        <taxon>Magnoliopsida</taxon>
        <taxon>eudicotyledons</taxon>
        <taxon>Gunneridae</taxon>
        <taxon>Pentapetalae</taxon>
        <taxon>rosids</taxon>
        <taxon>fabids</taxon>
        <taxon>Rosales</taxon>
        <taxon>Rosaceae</taxon>
        <taxon>Amygdaloideae</taxon>
        <taxon>Maleae</taxon>
        <taxon>Malus</taxon>
    </lineage>
</organism>
<protein>
    <submittedName>
        <fullName evidence="2">Uncharacterized protein</fullName>
    </submittedName>
</protein>
<evidence type="ECO:0000313" key="3">
    <source>
        <dbReference type="Proteomes" id="UP000290289"/>
    </source>
</evidence>
<evidence type="ECO:0000256" key="1">
    <source>
        <dbReference type="SAM" id="MobiDB-lite"/>
    </source>
</evidence>
<comment type="caution">
    <text evidence="2">The sequence shown here is derived from an EMBL/GenBank/DDBJ whole genome shotgun (WGS) entry which is preliminary data.</text>
</comment>
<reference evidence="2 3" key="1">
    <citation type="submission" date="2018-10" db="EMBL/GenBank/DDBJ databases">
        <title>A high-quality apple genome assembly.</title>
        <authorList>
            <person name="Hu J."/>
        </authorList>
    </citation>
    <scope>NUCLEOTIDE SEQUENCE [LARGE SCALE GENOMIC DNA]</scope>
    <source>
        <strain evidence="3">cv. HFTH1</strain>
        <tissue evidence="2">Young leaf</tissue>
    </source>
</reference>
<feature type="region of interest" description="Disordered" evidence="1">
    <location>
        <begin position="64"/>
        <end position="86"/>
    </location>
</feature>